<protein>
    <submittedName>
        <fullName evidence="4">Stage II sporulation protein E</fullName>
    </submittedName>
</protein>
<keyword evidence="5" id="KW-1185">Reference proteome</keyword>
<dbReference type="Pfam" id="PF19732">
    <property type="entry name" value="SpoIIE_N"/>
    <property type="match status" value="1"/>
</dbReference>
<dbReference type="PROSITE" id="PS51746">
    <property type="entry name" value="PPM_2"/>
    <property type="match status" value="1"/>
</dbReference>
<dbReference type="AlphaFoldDB" id="A0A1C0A6H4"/>
<evidence type="ECO:0000256" key="2">
    <source>
        <dbReference type="SAM" id="Phobius"/>
    </source>
</evidence>
<dbReference type="EMBL" id="LWDV01000010">
    <property type="protein sequence ID" value="OCL25728.1"/>
    <property type="molecule type" value="Genomic_DNA"/>
</dbReference>
<reference evidence="4 5" key="2">
    <citation type="submission" date="2016-08" db="EMBL/GenBank/DDBJ databases">
        <title>Orenia metallireducens sp. nov. strain Z6, a Novel Metal-reducing Firmicute from the Deep Subsurface.</title>
        <authorList>
            <person name="Maxim B.I."/>
            <person name="Kenneth K."/>
            <person name="Flynn T.M."/>
            <person name="Oloughlin E.J."/>
            <person name="Locke R.A."/>
            <person name="Weber J.R."/>
            <person name="Egan S.M."/>
            <person name="Mackie R.I."/>
            <person name="Cann I.K."/>
        </authorList>
    </citation>
    <scope>NUCLEOTIDE SEQUENCE [LARGE SCALE GENOMIC DNA]</scope>
    <source>
        <strain evidence="4 5">Z6</strain>
    </source>
</reference>
<gene>
    <name evidence="4" type="ORF">U472_15490</name>
</gene>
<accession>A0A1C0A6H4</accession>
<feature type="transmembrane region" description="Helical" evidence="2">
    <location>
        <begin position="185"/>
        <end position="204"/>
    </location>
</feature>
<feature type="transmembrane region" description="Helical" evidence="2">
    <location>
        <begin position="124"/>
        <end position="142"/>
    </location>
</feature>
<feature type="transmembrane region" description="Helical" evidence="2">
    <location>
        <begin position="25"/>
        <end position="44"/>
    </location>
</feature>
<keyword evidence="2" id="KW-0812">Transmembrane</keyword>
<dbReference type="InterPro" id="IPR001932">
    <property type="entry name" value="PPM-type_phosphatase-like_dom"/>
</dbReference>
<feature type="domain" description="PPM-type phosphatase" evidence="3">
    <location>
        <begin position="585"/>
        <end position="793"/>
    </location>
</feature>
<feature type="transmembrane region" description="Helical" evidence="2">
    <location>
        <begin position="275"/>
        <end position="299"/>
    </location>
</feature>
<dbReference type="Pfam" id="PF07228">
    <property type="entry name" value="SpoIIE"/>
    <property type="match status" value="1"/>
</dbReference>
<evidence type="ECO:0000259" key="3">
    <source>
        <dbReference type="PROSITE" id="PS51746"/>
    </source>
</evidence>
<dbReference type="Gene3D" id="3.60.40.10">
    <property type="entry name" value="PPM-type phosphatase domain"/>
    <property type="match status" value="1"/>
</dbReference>
<dbReference type="InterPro" id="IPR052016">
    <property type="entry name" value="Bact_Sigma-Reg"/>
</dbReference>
<feature type="transmembrane region" description="Helical" evidence="2">
    <location>
        <begin position="50"/>
        <end position="68"/>
    </location>
</feature>
<dbReference type="Proteomes" id="UP000093514">
    <property type="component" value="Unassembled WGS sequence"/>
</dbReference>
<dbReference type="RefSeq" id="WP_068719638.1">
    <property type="nucleotide sequence ID" value="NZ_LWDV01000010.1"/>
</dbReference>
<dbReference type="InterPro" id="IPR045768">
    <property type="entry name" value="SpoIIE_N"/>
</dbReference>
<dbReference type="PANTHER" id="PTHR43156">
    <property type="entry name" value="STAGE II SPORULATION PROTEIN E-RELATED"/>
    <property type="match status" value="1"/>
</dbReference>
<dbReference type="PANTHER" id="PTHR43156:SF2">
    <property type="entry name" value="STAGE II SPORULATION PROTEIN E"/>
    <property type="match status" value="1"/>
</dbReference>
<name>A0A1C0A6H4_9FIRM</name>
<comment type="caution">
    <text evidence="4">The sequence shown here is derived from an EMBL/GenBank/DDBJ whole genome shotgun (WGS) entry which is preliminary data.</text>
</comment>
<evidence type="ECO:0000256" key="1">
    <source>
        <dbReference type="ARBA" id="ARBA00022801"/>
    </source>
</evidence>
<dbReference type="GO" id="GO:0004722">
    <property type="term" value="F:protein serine/threonine phosphatase activity"/>
    <property type="evidence" value="ECO:0007669"/>
    <property type="project" value="InterPro"/>
</dbReference>
<proteinExistence type="predicted"/>
<feature type="transmembrane region" description="Helical" evidence="2">
    <location>
        <begin position="149"/>
        <end position="170"/>
    </location>
</feature>
<feature type="transmembrane region" description="Helical" evidence="2">
    <location>
        <begin position="216"/>
        <end position="245"/>
    </location>
</feature>
<dbReference type="SUPFAM" id="SSF81606">
    <property type="entry name" value="PP2C-like"/>
    <property type="match status" value="1"/>
</dbReference>
<dbReference type="InterPro" id="IPR036457">
    <property type="entry name" value="PPM-type-like_dom_sf"/>
</dbReference>
<dbReference type="NCBIfam" id="TIGR02865">
    <property type="entry name" value="spore_II_E"/>
    <property type="match status" value="1"/>
</dbReference>
<feature type="transmembrane region" description="Helical" evidence="2">
    <location>
        <begin position="80"/>
        <end position="112"/>
    </location>
</feature>
<dbReference type="SMART" id="SM00331">
    <property type="entry name" value="PP2C_SIG"/>
    <property type="match status" value="1"/>
</dbReference>
<reference evidence="5" key="1">
    <citation type="submission" date="2016-07" db="EMBL/GenBank/DDBJ databases">
        <authorList>
            <person name="Florea S."/>
            <person name="Webb J.S."/>
            <person name="Jaromczyk J."/>
            <person name="Schardl C.L."/>
        </authorList>
    </citation>
    <scope>NUCLEOTIDE SEQUENCE [LARGE SCALE GENOMIC DNA]</scope>
    <source>
        <strain evidence="5">Z6</strain>
    </source>
</reference>
<evidence type="ECO:0000313" key="5">
    <source>
        <dbReference type="Proteomes" id="UP000093514"/>
    </source>
</evidence>
<dbReference type="InterPro" id="IPR014221">
    <property type="entry name" value="SpoII_E"/>
</dbReference>
<keyword evidence="2" id="KW-1133">Transmembrane helix</keyword>
<organism evidence="4 5">
    <name type="scientific">Orenia metallireducens</name>
    <dbReference type="NCBI Taxonomy" id="1413210"/>
    <lineage>
        <taxon>Bacteria</taxon>
        <taxon>Bacillati</taxon>
        <taxon>Bacillota</taxon>
        <taxon>Clostridia</taxon>
        <taxon>Halanaerobiales</taxon>
        <taxon>Halobacteroidaceae</taxon>
        <taxon>Orenia</taxon>
    </lineage>
</organism>
<dbReference type="OrthoDB" id="9763774at2"/>
<feature type="transmembrane region" description="Helical" evidence="2">
    <location>
        <begin position="251"/>
        <end position="268"/>
    </location>
</feature>
<sequence>MGSLELPIYQRKSDFKNKESKKSSFFITLNSIPYMNLTLFLIAFLFGRAIILDGLTPFGFIYFALFLYQVKKKITDVSRLLFIFSGVVIGYVVQLEFLATKYIVSMILLLIASNYLKDFKPLKYSMVAGLIVFLCQIPEILISSSTADIILVISEVLLIFLMTLLSLRILPDFLIYLENKSQKNIMILIFAIIVIALSIGGLPVEEIASINLVRLASAYLIMIIALTGGTGLATIVGVLLGFFYSISHLDSTPLIGSYALAALIAGSFKKHKKLGVILGFILSNVIYLIFISEAVSVMVLLKEALIAALLLLVTPDSLLPALNMLIDDKHRGLRLEERKLQSFISQRMEQFSNIFTELSSSFLEVGVTEQDEVKNIGSFLDLLTDKVCSKCDLYNSCWNNSFYKTYNSLFDLLLIAENRGKVTVDDLTNIMTISCSRKIKLATAINEFVKMYELNNYWRARLESSERILLDQLVGMSQVIDKLSKEFTVEIRTEEKIENKIYSILENSGFMVKEVLATNYNNEELEFTIRKNSCNGESNCAKKMIPLLNSKLDLNLEMIWNECGAELGKRSCICQLAPGANYQFNYGVATVSSNPNVSGDNYTFFKQRDGKFISILSDGMGVGVKASQESRTAVNLLQKMLQAGLDYESALHIVNSSLGLRSYEDSFATIDLLNVDQATGQAEFVKVGSASSFIKRGSDISMIKSNSLPIGILNKVDIEPNSLQLHDKDLIIMMTDGVLDSNQHLTIKEEWVLRILKNNLINDPQSLAQYILDKAQSENDDLKDDMTVLVIRVDKC</sequence>
<keyword evidence="1" id="KW-0378">Hydrolase</keyword>
<keyword evidence="2" id="KW-0472">Membrane</keyword>
<evidence type="ECO:0000313" key="4">
    <source>
        <dbReference type="EMBL" id="OCL25728.1"/>
    </source>
</evidence>